<dbReference type="GO" id="GO:0006427">
    <property type="term" value="P:histidyl-tRNA aminoacylation"/>
    <property type="evidence" value="ECO:0007669"/>
    <property type="project" value="TreeGrafter"/>
</dbReference>
<dbReference type="EMBL" id="CADCTL010000001">
    <property type="protein sequence ID" value="CAA9209297.1"/>
    <property type="molecule type" value="Genomic_DNA"/>
</dbReference>
<comment type="pathway">
    <text evidence="2 9">Amino-acid biosynthesis; L-histidine biosynthesis; L-histidine from 5-phospho-alpha-D-ribose 1-diphosphate: step 1/9.</text>
</comment>
<evidence type="ECO:0000256" key="2">
    <source>
        <dbReference type="ARBA" id="ARBA00004667"/>
    </source>
</evidence>
<dbReference type="GO" id="GO:0005737">
    <property type="term" value="C:cytoplasm"/>
    <property type="evidence" value="ECO:0007669"/>
    <property type="project" value="UniProtKB-SubCell"/>
</dbReference>
<comment type="subcellular location">
    <subcellularLocation>
        <location evidence="1 9">Cytoplasm</location>
    </subcellularLocation>
</comment>
<dbReference type="Pfam" id="PF13393">
    <property type="entry name" value="tRNA-synt_His"/>
    <property type="match status" value="1"/>
</dbReference>
<comment type="similarity">
    <text evidence="3 9">Belongs to the class-II aminoacyl-tRNA synthetase family. HisZ subfamily.</text>
</comment>
<gene>
    <name evidence="9" type="primary">hisZ</name>
    <name evidence="11" type="ORF">AVDCRST_MAG04-28</name>
</gene>
<evidence type="ECO:0000256" key="6">
    <source>
        <dbReference type="ARBA" id="ARBA00020397"/>
    </source>
</evidence>
<dbReference type="PANTHER" id="PTHR43707:SF1">
    <property type="entry name" value="HISTIDINE--TRNA LIGASE, MITOCHONDRIAL-RELATED"/>
    <property type="match status" value="1"/>
</dbReference>
<keyword evidence="7 9" id="KW-0963">Cytoplasm</keyword>
<dbReference type="InterPro" id="IPR045864">
    <property type="entry name" value="aa-tRNA-synth_II/BPL/LPL"/>
</dbReference>
<evidence type="ECO:0000256" key="8">
    <source>
        <dbReference type="ARBA" id="ARBA00025246"/>
    </source>
</evidence>
<dbReference type="SUPFAM" id="SSF55681">
    <property type="entry name" value="Class II aaRS and biotin synthetases"/>
    <property type="match status" value="1"/>
</dbReference>
<comment type="function">
    <text evidence="8 9">Required for the first step of histidine biosynthesis. May allow the feedback regulation of ATP phosphoribosyltransferase activity by histidine.</text>
</comment>
<proteinExistence type="inferred from homology"/>
<dbReference type="UniPathway" id="UPA00031">
    <property type="reaction ID" value="UER00006"/>
</dbReference>
<keyword evidence="11" id="KW-0328">Glycosyltransferase</keyword>
<evidence type="ECO:0000256" key="5">
    <source>
        <dbReference type="ARBA" id="ARBA00011738"/>
    </source>
</evidence>
<dbReference type="GO" id="GO:0016757">
    <property type="term" value="F:glycosyltransferase activity"/>
    <property type="evidence" value="ECO:0007669"/>
    <property type="project" value="UniProtKB-KW"/>
</dbReference>
<dbReference type="PANTHER" id="PTHR43707">
    <property type="entry name" value="HISTIDYL-TRNA SYNTHETASE"/>
    <property type="match status" value="1"/>
</dbReference>
<feature type="domain" description="Aminoacyl-transfer RNA synthetases class-II family profile" evidence="10">
    <location>
        <begin position="38"/>
        <end position="371"/>
    </location>
</feature>
<evidence type="ECO:0000256" key="4">
    <source>
        <dbReference type="ARBA" id="ARBA00011496"/>
    </source>
</evidence>
<evidence type="ECO:0000259" key="10">
    <source>
        <dbReference type="PROSITE" id="PS50862"/>
    </source>
</evidence>
<reference evidence="11" key="1">
    <citation type="submission" date="2020-02" db="EMBL/GenBank/DDBJ databases">
        <authorList>
            <person name="Meier V. D."/>
        </authorList>
    </citation>
    <scope>NUCLEOTIDE SEQUENCE</scope>
    <source>
        <strain evidence="11">AVDCRST_MAG04</strain>
    </source>
</reference>
<dbReference type="AlphaFoldDB" id="A0A6J4GXD0"/>
<dbReference type="Gene3D" id="3.30.930.10">
    <property type="entry name" value="Bira Bifunctional Protein, Domain 2"/>
    <property type="match status" value="1"/>
</dbReference>
<dbReference type="GO" id="GO:0004821">
    <property type="term" value="F:histidine-tRNA ligase activity"/>
    <property type="evidence" value="ECO:0007669"/>
    <property type="project" value="TreeGrafter"/>
</dbReference>
<evidence type="ECO:0000313" key="11">
    <source>
        <dbReference type="EMBL" id="CAA9209297.1"/>
    </source>
</evidence>
<evidence type="ECO:0000256" key="9">
    <source>
        <dbReference type="HAMAP-Rule" id="MF_00125"/>
    </source>
</evidence>
<sequence length="392" mass="40050">MANDSSPFPDPLAAGSPALLPAGLVDLLPPEAEREALLVEAIMAAFAAHGYERVKPPLLEFEDSLLAGSGVAVAEQTFRLMDPVSQRMMGLRADTTPQVARIAGTRLAGDARPLRLCYAGQVLRVRGTQLAPERQVPQAGIELIGTDAAAADAEVAVVATEALAAVGLAPATLDVTLPTMTPALLDAARVAPSLAGRLARALDRKDATAVDALAAEVGPPTASALPALLRSAGPADGALAALAAADLPPAARAIADNAAAVVAAVRARAPSLRVTLDPVEFRGLRYHEGVAFTLYGPGNTGELARGGRYLSPGDEPATGMTLYPNAVLRGAPAPPARPRVFVPLGGPDAAVRALRGEGFATVAALSAADTPERLRCTHVLRDGRAVPLPAKD</sequence>
<evidence type="ECO:0000256" key="1">
    <source>
        <dbReference type="ARBA" id="ARBA00004496"/>
    </source>
</evidence>
<comment type="miscellaneous">
    <text evidence="9">This function is generally fulfilled by the C-terminal part of HisG, which is missing in some bacteria such as this one.</text>
</comment>
<organism evidence="11">
    <name type="scientific">uncultured Acetobacteraceae bacterium</name>
    <dbReference type="NCBI Taxonomy" id="169975"/>
    <lineage>
        <taxon>Bacteria</taxon>
        <taxon>Pseudomonadati</taxon>
        <taxon>Pseudomonadota</taxon>
        <taxon>Alphaproteobacteria</taxon>
        <taxon>Acetobacterales</taxon>
        <taxon>Acetobacteraceae</taxon>
        <taxon>environmental samples</taxon>
    </lineage>
</organism>
<dbReference type="InterPro" id="IPR041715">
    <property type="entry name" value="HisRS-like_core"/>
</dbReference>
<keyword evidence="9" id="KW-0368">Histidine biosynthesis</keyword>
<dbReference type="InterPro" id="IPR006195">
    <property type="entry name" value="aa-tRNA-synth_II"/>
</dbReference>
<comment type="subunit">
    <text evidence="5">Homodimer.</text>
</comment>
<keyword evidence="11" id="KW-0808">Transferase</keyword>
<dbReference type="PROSITE" id="PS50862">
    <property type="entry name" value="AA_TRNA_LIGASE_II"/>
    <property type="match status" value="1"/>
</dbReference>
<keyword evidence="9" id="KW-0028">Amino-acid biosynthesis</keyword>
<name>A0A6J4GXD0_9PROT</name>
<evidence type="ECO:0000256" key="7">
    <source>
        <dbReference type="ARBA" id="ARBA00022490"/>
    </source>
</evidence>
<accession>A0A6J4GXD0</accession>
<dbReference type="HAMAP" id="MF_00125">
    <property type="entry name" value="HisZ"/>
    <property type="match status" value="1"/>
</dbReference>
<evidence type="ECO:0000256" key="3">
    <source>
        <dbReference type="ARBA" id="ARBA00005539"/>
    </source>
</evidence>
<dbReference type="InterPro" id="IPR004517">
    <property type="entry name" value="HisZ"/>
</dbReference>
<comment type="subunit">
    <text evidence="4 9">Heteromultimer composed of HisG and HisZ subunits.</text>
</comment>
<protein>
    <recommendedName>
        <fullName evidence="6 9">ATP phosphoribosyltransferase regulatory subunit</fullName>
    </recommendedName>
</protein>
<dbReference type="InterPro" id="IPR004516">
    <property type="entry name" value="HisRS/HisZ"/>
</dbReference>
<dbReference type="GO" id="GO:0000105">
    <property type="term" value="P:L-histidine biosynthetic process"/>
    <property type="evidence" value="ECO:0007669"/>
    <property type="project" value="UniProtKB-UniRule"/>
</dbReference>